<gene>
    <name evidence="6" type="ORF">ACFOEE_02940</name>
</gene>
<organism evidence="6 7">
    <name type="scientific">Pseudoalteromonas fenneropenaei</name>
    <dbReference type="NCBI Taxonomy" id="1737459"/>
    <lineage>
        <taxon>Bacteria</taxon>
        <taxon>Pseudomonadati</taxon>
        <taxon>Pseudomonadota</taxon>
        <taxon>Gammaproteobacteria</taxon>
        <taxon>Alteromonadales</taxon>
        <taxon>Pseudoalteromonadaceae</taxon>
        <taxon>Pseudoalteromonas</taxon>
    </lineage>
</organism>
<evidence type="ECO:0000313" key="7">
    <source>
        <dbReference type="Proteomes" id="UP001595453"/>
    </source>
</evidence>
<feature type="transmembrane region" description="Helical" evidence="5">
    <location>
        <begin position="93"/>
        <end position="112"/>
    </location>
</feature>
<dbReference type="Pfam" id="PF01758">
    <property type="entry name" value="SBF"/>
    <property type="match status" value="1"/>
</dbReference>
<feature type="transmembrane region" description="Helical" evidence="5">
    <location>
        <begin position="186"/>
        <end position="207"/>
    </location>
</feature>
<dbReference type="InterPro" id="IPR002657">
    <property type="entry name" value="BilAc:Na_symport/Acr3"/>
</dbReference>
<proteinExistence type="predicted"/>
<keyword evidence="7" id="KW-1185">Reference proteome</keyword>
<keyword evidence="2 5" id="KW-0812">Transmembrane</keyword>
<keyword evidence="4 5" id="KW-0472">Membrane</keyword>
<dbReference type="PANTHER" id="PTHR10361:SF28">
    <property type="entry name" value="P3 PROTEIN-RELATED"/>
    <property type="match status" value="1"/>
</dbReference>
<feature type="transmembrane region" description="Helical" evidence="5">
    <location>
        <begin position="213"/>
        <end position="235"/>
    </location>
</feature>
<keyword evidence="3 5" id="KW-1133">Transmembrane helix</keyword>
<dbReference type="RefSeq" id="WP_377120762.1">
    <property type="nucleotide sequence ID" value="NZ_JBHRSD010000004.1"/>
</dbReference>
<name>A0ABV7CFY5_9GAMM</name>
<evidence type="ECO:0000256" key="5">
    <source>
        <dbReference type="SAM" id="Phobius"/>
    </source>
</evidence>
<evidence type="ECO:0000256" key="4">
    <source>
        <dbReference type="ARBA" id="ARBA00023136"/>
    </source>
</evidence>
<feature type="transmembrane region" description="Helical" evidence="5">
    <location>
        <begin position="30"/>
        <end position="51"/>
    </location>
</feature>
<sequence length="308" mass="32802">MLARLIQLFPFWAVLCAVWAIWQPQVFSGFKGLIVPLLAIVMLSMGLTLTLPDFRRVITLPKVVLTGVLLQFIVMPLSALMLAKAFAFNSEQTLGMVLVGCVAGGTASNVLCYLAKGDVALSITMTAVSTLLGVVVTPLLIDLLVGHNVNIDISAMVWNLCKIVLIPVLTGVLINHFCVKQVNKIASFLPLISMLTIVFIIAIVVALNATTLAGIGSMLALAVVLHNAIGLGFGYGAGKWLGFDERLCRTLAFEVGMQNSGLAVALAMKFFTPASALAGTLFSVWHNVSGSILASMWQRQSKVAADKS</sequence>
<accession>A0ABV7CFY5</accession>
<evidence type="ECO:0000256" key="1">
    <source>
        <dbReference type="ARBA" id="ARBA00004141"/>
    </source>
</evidence>
<comment type="subcellular location">
    <subcellularLocation>
        <location evidence="1">Membrane</location>
        <topology evidence="1">Multi-pass membrane protein</topology>
    </subcellularLocation>
</comment>
<feature type="transmembrane region" description="Helical" evidence="5">
    <location>
        <begin position="153"/>
        <end position="174"/>
    </location>
</feature>
<feature type="transmembrane region" description="Helical" evidence="5">
    <location>
        <begin position="119"/>
        <end position="141"/>
    </location>
</feature>
<comment type="caution">
    <text evidence="6">The sequence shown here is derived from an EMBL/GenBank/DDBJ whole genome shotgun (WGS) entry which is preliminary data.</text>
</comment>
<dbReference type="PANTHER" id="PTHR10361">
    <property type="entry name" value="SODIUM-BILE ACID COTRANSPORTER"/>
    <property type="match status" value="1"/>
</dbReference>
<dbReference type="Proteomes" id="UP001595453">
    <property type="component" value="Unassembled WGS sequence"/>
</dbReference>
<evidence type="ECO:0000256" key="2">
    <source>
        <dbReference type="ARBA" id="ARBA00022692"/>
    </source>
</evidence>
<dbReference type="EMBL" id="JBHRSD010000004">
    <property type="protein sequence ID" value="MFC3031481.1"/>
    <property type="molecule type" value="Genomic_DNA"/>
</dbReference>
<reference evidence="7" key="1">
    <citation type="journal article" date="2019" name="Int. J. Syst. Evol. Microbiol.">
        <title>The Global Catalogue of Microorganisms (GCM) 10K type strain sequencing project: providing services to taxonomists for standard genome sequencing and annotation.</title>
        <authorList>
            <consortium name="The Broad Institute Genomics Platform"/>
            <consortium name="The Broad Institute Genome Sequencing Center for Infectious Disease"/>
            <person name="Wu L."/>
            <person name="Ma J."/>
        </authorList>
    </citation>
    <scope>NUCLEOTIDE SEQUENCE [LARGE SCALE GENOMIC DNA]</scope>
    <source>
        <strain evidence="7">KCTC 42730</strain>
    </source>
</reference>
<dbReference type="InterPro" id="IPR038770">
    <property type="entry name" value="Na+/solute_symporter_sf"/>
</dbReference>
<protein>
    <submittedName>
        <fullName evidence="6">Bile acid:sodium symporter family protein</fullName>
    </submittedName>
</protein>
<evidence type="ECO:0000313" key="6">
    <source>
        <dbReference type="EMBL" id="MFC3031481.1"/>
    </source>
</evidence>
<evidence type="ECO:0000256" key="3">
    <source>
        <dbReference type="ARBA" id="ARBA00022989"/>
    </source>
</evidence>
<dbReference type="InterPro" id="IPR004710">
    <property type="entry name" value="Bilac:Na_transpt"/>
</dbReference>
<dbReference type="Gene3D" id="1.20.1530.20">
    <property type="match status" value="1"/>
</dbReference>
<feature type="transmembrane region" description="Helical" evidence="5">
    <location>
        <begin position="63"/>
        <end position="87"/>
    </location>
</feature>